<name>A0ABU5QNR3_9BACT</name>
<dbReference type="Proteomes" id="UP001304671">
    <property type="component" value="Unassembled WGS sequence"/>
</dbReference>
<accession>A0ABU5QNR3</accession>
<feature type="non-terminal residue" evidence="2">
    <location>
        <position position="86"/>
    </location>
</feature>
<protein>
    <submittedName>
        <fullName evidence="2">Transposase</fullName>
    </submittedName>
</protein>
<evidence type="ECO:0000313" key="2">
    <source>
        <dbReference type="EMBL" id="MEA5258716.1"/>
    </source>
</evidence>
<dbReference type="Pfam" id="PF05598">
    <property type="entry name" value="DUF772"/>
    <property type="match status" value="1"/>
</dbReference>
<comment type="caution">
    <text evidence="2">The sequence shown here is derived from an EMBL/GenBank/DDBJ whole genome shotgun (WGS) entry which is preliminary data.</text>
</comment>
<evidence type="ECO:0000259" key="1">
    <source>
        <dbReference type="Pfam" id="PF05598"/>
    </source>
</evidence>
<evidence type="ECO:0000313" key="3">
    <source>
        <dbReference type="Proteomes" id="UP001304671"/>
    </source>
</evidence>
<dbReference type="RefSeq" id="WP_323250011.1">
    <property type="nucleotide sequence ID" value="NZ_JAYFUL010000020.1"/>
</dbReference>
<keyword evidence="3" id="KW-1185">Reference proteome</keyword>
<reference evidence="2 3" key="1">
    <citation type="submission" date="2023-12" db="EMBL/GenBank/DDBJ databases">
        <title>Novel species of the genus Arcicella isolated from rivers.</title>
        <authorList>
            <person name="Lu H."/>
        </authorList>
    </citation>
    <scope>NUCLEOTIDE SEQUENCE [LARGE SCALE GENOMIC DNA]</scope>
    <source>
        <strain evidence="2 3">LMG 21963</strain>
    </source>
</reference>
<dbReference type="PANTHER" id="PTHR33408">
    <property type="entry name" value="TRANSPOSASE"/>
    <property type="match status" value="1"/>
</dbReference>
<dbReference type="InterPro" id="IPR008490">
    <property type="entry name" value="Transposase_InsH_N"/>
</dbReference>
<sequence length="86" mass="9771">MAKALFKPLPLNSPELFPVNIFERIPENHPVHLINDVVDKLDISKIMAEYKGGGTTAFAPRMMLKVLFYSYLSNIYSCRKIAKSLN</sequence>
<gene>
    <name evidence="2" type="ORF">VB264_13045</name>
</gene>
<organism evidence="2 3">
    <name type="scientific">Arcicella aquatica</name>
    <dbReference type="NCBI Taxonomy" id="217141"/>
    <lineage>
        <taxon>Bacteria</taxon>
        <taxon>Pseudomonadati</taxon>
        <taxon>Bacteroidota</taxon>
        <taxon>Cytophagia</taxon>
        <taxon>Cytophagales</taxon>
        <taxon>Flectobacillaceae</taxon>
        <taxon>Arcicella</taxon>
    </lineage>
</organism>
<proteinExistence type="predicted"/>
<dbReference type="PANTHER" id="PTHR33408:SF2">
    <property type="entry name" value="TRANSPOSASE DDE DOMAIN-CONTAINING PROTEIN"/>
    <property type="match status" value="1"/>
</dbReference>
<feature type="domain" description="Transposase InsH N-terminal" evidence="1">
    <location>
        <begin position="20"/>
        <end position="85"/>
    </location>
</feature>
<dbReference type="EMBL" id="JAYFUL010000020">
    <property type="protein sequence ID" value="MEA5258716.1"/>
    <property type="molecule type" value="Genomic_DNA"/>
</dbReference>